<dbReference type="KEGG" id="qsa:O6P43_004735"/>
<dbReference type="PANTHER" id="PTHR11240:SF22">
    <property type="entry name" value="RIBONUCLEASE T2"/>
    <property type="match status" value="1"/>
</dbReference>
<feature type="signal peptide" evidence="7">
    <location>
        <begin position="1"/>
        <end position="15"/>
    </location>
</feature>
<dbReference type="InterPro" id="IPR036430">
    <property type="entry name" value="RNase_T2-like_sf"/>
</dbReference>
<dbReference type="AlphaFoldDB" id="A0AAD7Q4M0"/>
<comment type="similarity">
    <text evidence="1 6">Belongs to the RNase T2 family.</text>
</comment>
<evidence type="ECO:0000256" key="5">
    <source>
        <dbReference type="ARBA" id="ARBA00023239"/>
    </source>
</evidence>
<dbReference type="GO" id="GO:0033897">
    <property type="term" value="F:ribonuclease T2 activity"/>
    <property type="evidence" value="ECO:0007669"/>
    <property type="project" value="InterPro"/>
</dbReference>
<evidence type="ECO:0000313" key="8">
    <source>
        <dbReference type="EMBL" id="KAJ7974702.1"/>
    </source>
</evidence>
<evidence type="ECO:0000256" key="1">
    <source>
        <dbReference type="ARBA" id="ARBA00007469"/>
    </source>
</evidence>
<keyword evidence="7" id="KW-0732">Signal</keyword>
<evidence type="ECO:0000256" key="4">
    <source>
        <dbReference type="ARBA" id="ARBA00023157"/>
    </source>
</evidence>
<comment type="caution">
    <text evidence="8">The sequence shown here is derived from an EMBL/GenBank/DDBJ whole genome shotgun (WGS) entry which is preliminary data.</text>
</comment>
<dbReference type="SUPFAM" id="SSF55895">
    <property type="entry name" value="Ribonuclease Rh-like"/>
    <property type="match status" value="1"/>
</dbReference>
<keyword evidence="5" id="KW-0456">Lyase</keyword>
<dbReference type="CDD" id="cd01061">
    <property type="entry name" value="RNase_T2_euk"/>
    <property type="match status" value="1"/>
</dbReference>
<keyword evidence="3" id="KW-0378">Hydrolase</keyword>
<dbReference type="Gene3D" id="3.90.730.10">
    <property type="entry name" value="Ribonuclease T2-like"/>
    <property type="match status" value="1"/>
</dbReference>
<evidence type="ECO:0000313" key="9">
    <source>
        <dbReference type="Proteomes" id="UP001163823"/>
    </source>
</evidence>
<feature type="chain" id="PRO_5041965626" evidence="7">
    <location>
        <begin position="16"/>
        <end position="252"/>
    </location>
</feature>
<evidence type="ECO:0000256" key="2">
    <source>
        <dbReference type="ARBA" id="ARBA00022722"/>
    </source>
</evidence>
<dbReference type="GO" id="GO:0003723">
    <property type="term" value="F:RNA binding"/>
    <property type="evidence" value="ECO:0007669"/>
    <property type="project" value="InterPro"/>
</dbReference>
<dbReference type="GO" id="GO:0005576">
    <property type="term" value="C:extracellular region"/>
    <property type="evidence" value="ECO:0007669"/>
    <property type="project" value="TreeGrafter"/>
</dbReference>
<dbReference type="EMBL" id="JARAOO010000003">
    <property type="protein sequence ID" value="KAJ7974702.1"/>
    <property type="molecule type" value="Genomic_DNA"/>
</dbReference>
<gene>
    <name evidence="8" type="ORF">O6P43_004735</name>
</gene>
<dbReference type="InterPro" id="IPR033697">
    <property type="entry name" value="Ribonuclease_T2_eukaryotic"/>
</dbReference>
<proteinExistence type="inferred from homology"/>
<dbReference type="Proteomes" id="UP001163823">
    <property type="component" value="Chromosome 3"/>
</dbReference>
<protein>
    <submittedName>
        <fullName evidence="8">Ribonuclease</fullName>
    </submittedName>
</protein>
<evidence type="ECO:0000256" key="6">
    <source>
        <dbReference type="RuleBase" id="RU004328"/>
    </source>
</evidence>
<dbReference type="Pfam" id="PF00445">
    <property type="entry name" value="Ribonuclease_T2"/>
    <property type="match status" value="1"/>
</dbReference>
<keyword evidence="2" id="KW-0540">Nuclease</keyword>
<evidence type="ECO:0000256" key="7">
    <source>
        <dbReference type="SAM" id="SignalP"/>
    </source>
</evidence>
<dbReference type="PROSITE" id="PS00530">
    <property type="entry name" value="RNASE_T2_1"/>
    <property type="match status" value="1"/>
</dbReference>
<evidence type="ECO:0000256" key="3">
    <source>
        <dbReference type="ARBA" id="ARBA00022759"/>
    </source>
</evidence>
<reference evidence="8" key="1">
    <citation type="journal article" date="2023" name="Science">
        <title>Elucidation of the pathway for biosynthesis of saponin adjuvants from the soapbark tree.</title>
        <authorList>
            <person name="Reed J."/>
            <person name="Orme A."/>
            <person name="El-Demerdash A."/>
            <person name="Owen C."/>
            <person name="Martin L.B.B."/>
            <person name="Misra R.C."/>
            <person name="Kikuchi S."/>
            <person name="Rejzek M."/>
            <person name="Martin A.C."/>
            <person name="Harkess A."/>
            <person name="Leebens-Mack J."/>
            <person name="Louveau T."/>
            <person name="Stephenson M.J."/>
            <person name="Osbourn A."/>
        </authorList>
    </citation>
    <scope>NUCLEOTIDE SEQUENCE</scope>
    <source>
        <strain evidence="8">S10</strain>
    </source>
</reference>
<dbReference type="GO" id="GO:0006401">
    <property type="term" value="P:RNA catabolic process"/>
    <property type="evidence" value="ECO:0007669"/>
    <property type="project" value="TreeGrafter"/>
</dbReference>
<accession>A0AAD7Q4M0</accession>
<name>A0AAD7Q4M0_QUISA</name>
<dbReference type="InterPro" id="IPR018188">
    <property type="entry name" value="RNase_T2_His_AS_1"/>
</dbReference>
<organism evidence="8 9">
    <name type="scientific">Quillaja saponaria</name>
    <name type="common">Soap bark tree</name>
    <dbReference type="NCBI Taxonomy" id="32244"/>
    <lineage>
        <taxon>Eukaryota</taxon>
        <taxon>Viridiplantae</taxon>
        <taxon>Streptophyta</taxon>
        <taxon>Embryophyta</taxon>
        <taxon>Tracheophyta</taxon>
        <taxon>Spermatophyta</taxon>
        <taxon>Magnoliopsida</taxon>
        <taxon>eudicotyledons</taxon>
        <taxon>Gunneridae</taxon>
        <taxon>Pentapetalae</taxon>
        <taxon>rosids</taxon>
        <taxon>fabids</taxon>
        <taxon>Fabales</taxon>
        <taxon>Quillajaceae</taxon>
        <taxon>Quillaja</taxon>
    </lineage>
</organism>
<dbReference type="PANTHER" id="PTHR11240">
    <property type="entry name" value="RIBONUCLEASE T2"/>
    <property type="match status" value="1"/>
</dbReference>
<sequence length="252" mass="28567">MFSLALLSLAAVSNCDDPPKEPYDFFKLALQWPYSYCKDPKHNCRRTIPKQFTIHGLWPQKTKGKGKEKVEYCKTTELITKDMLKGMKEDMMGYWPDLTTNSFEKSVETWSYQWRKHGSCSSENLKPIPYFQKALALVKANNLRSMLKKKGIEPHGQTYTVNSIVNAVKAATSHYPDVICIVEVKGKRSTSYLEEIHLCFDDKAEVIRDCPYNPNFPTCMENPGSKVRQAKFSSQDDAFGSINITAAATAAP</sequence>
<keyword evidence="4" id="KW-1015">Disulfide bond</keyword>
<dbReference type="InterPro" id="IPR001568">
    <property type="entry name" value="RNase_T2-like"/>
</dbReference>
<keyword evidence="3" id="KW-0255">Endonuclease</keyword>
<keyword evidence="9" id="KW-1185">Reference proteome</keyword>